<organism evidence="3 4">
    <name type="scientific">Streptomyces aurantiacus JA 4570</name>
    <dbReference type="NCBI Taxonomy" id="1286094"/>
    <lineage>
        <taxon>Bacteria</taxon>
        <taxon>Bacillati</taxon>
        <taxon>Actinomycetota</taxon>
        <taxon>Actinomycetes</taxon>
        <taxon>Kitasatosporales</taxon>
        <taxon>Streptomycetaceae</taxon>
        <taxon>Streptomyces</taxon>
        <taxon>Streptomyces aurantiacus group</taxon>
    </lineage>
</organism>
<evidence type="ECO:0000313" key="3">
    <source>
        <dbReference type="EMBL" id="EPH39735.1"/>
    </source>
</evidence>
<dbReference type="GO" id="GO:0016491">
    <property type="term" value="F:oxidoreductase activity"/>
    <property type="evidence" value="ECO:0007669"/>
    <property type="project" value="InterPro"/>
</dbReference>
<gene>
    <name evidence="3" type="ORF">STRAU_7200</name>
</gene>
<dbReference type="PATRIC" id="fig|1286094.4.peg.7124"/>
<dbReference type="EMBL" id="AOPZ01000494">
    <property type="protein sequence ID" value="EPH39735.1"/>
    <property type="molecule type" value="Genomic_DNA"/>
</dbReference>
<evidence type="ECO:0000256" key="1">
    <source>
        <dbReference type="SAM" id="MobiDB-lite"/>
    </source>
</evidence>
<accession>S3ZMX0</accession>
<proteinExistence type="predicted"/>
<feature type="region of interest" description="Disordered" evidence="1">
    <location>
        <begin position="1"/>
        <end position="50"/>
    </location>
</feature>
<name>S3ZMX0_9ACTN</name>
<dbReference type="AlphaFoldDB" id="S3ZMX0"/>
<reference evidence="3 4" key="1">
    <citation type="submission" date="2013-02" db="EMBL/GenBank/DDBJ databases">
        <title>Draft Genome Sequence of Streptomyces aurantiacus, Which Produces Setomimycin.</title>
        <authorList>
            <person name="Gruening B.A."/>
            <person name="Praeg A."/>
            <person name="Erxleben A."/>
            <person name="Guenther S."/>
            <person name="Mueller M."/>
        </authorList>
    </citation>
    <scope>NUCLEOTIDE SEQUENCE [LARGE SCALE GENOMIC DNA]</scope>
    <source>
        <strain evidence="3 4">JA 4570</strain>
    </source>
</reference>
<dbReference type="Pfam" id="PF02910">
    <property type="entry name" value="Succ_DH_flav_C"/>
    <property type="match status" value="1"/>
</dbReference>
<dbReference type="SUPFAM" id="SSF46977">
    <property type="entry name" value="Succinate dehydrogenase/fumarate reductase flavoprotein C-terminal domain"/>
    <property type="match status" value="1"/>
</dbReference>
<dbReference type="Proteomes" id="UP000014629">
    <property type="component" value="Unassembled WGS sequence"/>
</dbReference>
<evidence type="ECO:0000313" key="4">
    <source>
        <dbReference type="Proteomes" id="UP000014629"/>
    </source>
</evidence>
<keyword evidence="4" id="KW-1185">Reference proteome</keyword>
<protein>
    <submittedName>
        <fullName evidence="3">Putative L-aspartate oxidase</fullName>
    </submittedName>
</protein>
<evidence type="ECO:0000259" key="2">
    <source>
        <dbReference type="Pfam" id="PF02910"/>
    </source>
</evidence>
<sequence>MPGEGGLLQEPHGEGAAPALVPGTAVRAEERPREPVGLLGPHPGDAQQLPRVGAEPVVRALAEHGKTAEPGVDTWETTNLLCVARVLVAAALRREETRGCHWREDHADRDDEAWGRHIVIRLNPDRTLAIRTTDNARFPSTQEQ</sequence>
<dbReference type="Gene3D" id="1.20.58.100">
    <property type="entry name" value="Fumarate reductase/succinate dehydrogenase flavoprotein-like, C-terminal domain"/>
    <property type="match status" value="1"/>
</dbReference>
<comment type="caution">
    <text evidence="3">The sequence shown here is derived from an EMBL/GenBank/DDBJ whole genome shotgun (WGS) entry which is preliminary data.</text>
</comment>
<dbReference type="InterPro" id="IPR015939">
    <property type="entry name" value="Fum_Rdtase/Succ_DH_flav-like_C"/>
</dbReference>
<feature type="domain" description="Fumarate reductase/succinate dehydrogenase flavoprotein-like C-terminal" evidence="2">
    <location>
        <begin position="72"/>
        <end position="127"/>
    </location>
</feature>
<dbReference type="InterPro" id="IPR037099">
    <property type="entry name" value="Fum_R/Succ_DH_flav-like_C_sf"/>
</dbReference>